<sequence length="267" mass="29694">MRGSWRVNIEAYDRLLSLPGPGWAWEFQRRDPALKAARRRTGAVRPAVVKRADGSTICRLNQRCHVAEGFGLHFIPDPALSAFEAALFWLPDVMRASFDAVAEPWAAAPKRGPYLSWTELPGEKFFLISPGRRDKLVIRAPYYVAQLALDADGAPVPQSACFSLMLRANHLAAENLRHLEEFGRICGGLPARQKPPRGAAPDRLRDALIALDGELAGVPRRRIAEAIFGAEQVCGGWDDGDESYKKRAKRLVEKGLELMRGGYRRLL</sequence>
<organism evidence="2 3">
    <name type="scientific">Hyphococcus aureus</name>
    <dbReference type="NCBI Taxonomy" id="2666033"/>
    <lineage>
        <taxon>Bacteria</taxon>
        <taxon>Pseudomonadati</taxon>
        <taxon>Pseudomonadota</taxon>
        <taxon>Alphaproteobacteria</taxon>
        <taxon>Parvularculales</taxon>
        <taxon>Parvularculaceae</taxon>
        <taxon>Hyphococcus</taxon>
    </lineage>
</organism>
<protein>
    <submittedName>
        <fullName evidence="2">DUF2285 domain-containing protein</fullName>
    </submittedName>
</protein>
<proteinExistence type="predicted"/>
<evidence type="ECO:0000313" key="3">
    <source>
        <dbReference type="Proteomes" id="UP001596116"/>
    </source>
</evidence>
<dbReference type="Pfam" id="PF10074">
    <property type="entry name" value="RovC_DNA-bd"/>
    <property type="match status" value="1"/>
</dbReference>
<evidence type="ECO:0000259" key="1">
    <source>
        <dbReference type="Pfam" id="PF10074"/>
    </source>
</evidence>
<dbReference type="EMBL" id="JBHPON010000001">
    <property type="protein sequence ID" value="MFC6035376.1"/>
    <property type="molecule type" value="Genomic_DNA"/>
</dbReference>
<name>A0ABW1KXL5_9PROT</name>
<dbReference type="InterPro" id="IPR018754">
    <property type="entry name" value="RovC-like_DNA-bd"/>
</dbReference>
<feature type="domain" description="T6SS Transcription factor RovC-like DNA binding" evidence="1">
    <location>
        <begin position="176"/>
        <end position="267"/>
    </location>
</feature>
<dbReference type="Proteomes" id="UP001596116">
    <property type="component" value="Unassembled WGS sequence"/>
</dbReference>
<reference evidence="2 3" key="1">
    <citation type="submission" date="2024-09" db="EMBL/GenBank/DDBJ databases">
        <authorList>
            <person name="Zhang Z.-H."/>
        </authorList>
    </citation>
    <scope>NUCLEOTIDE SEQUENCE [LARGE SCALE GENOMIC DNA]</scope>
    <source>
        <strain evidence="2 3">HHTR114</strain>
    </source>
</reference>
<evidence type="ECO:0000313" key="2">
    <source>
        <dbReference type="EMBL" id="MFC6035376.1"/>
    </source>
</evidence>
<keyword evidence="3" id="KW-1185">Reference proteome</keyword>
<gene>
    <name evidence="2" type="ORF">ACFMB1_07460</name>
</gene>
<dbReference type="RefSeq" id="WP_379879301.1">
    <property type="nucleotide sequence ID" value="NZ_JBHPON010000001.1"/>
</dbReference>
<accession>A0ABW1KXL5</accession>
<comment type="caution">
    <text evidence="2">The sequence shown here is derived from an EMBL/GenBank/DDBJ whole genome shotgun (WGS) entry which is preliminary data.</text>
</comment>